<name>A0A7D5R5Q3_9ARCH</name>
<accession>A0A7D5R5Q3</accession>
<organism evidence="1 2">
    <name type="scientific">Nitrosopumilus cobalaminigenes</name>
    <dbReference type="NCBI Taxonomy" id="1470066"/>
    <lineage>
        <taxon>Archaea</taxon>
        <taxon>Nitrososphaerota</taxon>
        <taxon>Nitrososphaeria</taxon>
        <taxon>Nitrosopumilales</taxon>
        <taxon>Nitrosopumilaceae</taxon>
        <taxon>Nitrosopumilus</taxon>
    </lineage>
</organism>
<keyword evidence="2" id="KW-1185">Reference proteome</keyword>
<dbReference type="OrthoDB" id="2269at2157"/>
<dbReference type="KEGG" id="ncl:C5F47_00100"/>
<proteinExistence type="predicted"/>
<reference evidence="1 2" key="1">
    <citation type="submission" date="2018-02" db="EMBL/GenBank/DDBJ databases">
        <title>Complete genome of Nitrosopumilus cobalaminigenes HCA1.</title>
        <authorList>
            <person name="Qin W."/>
            <person name="Zheng Y."/>
            <person name="Stahl D.A."/>
        </authorList>
    </citation>
    <scope>NUCLEOTIDE SEQUENCE [LARGE SCALE GENOMIC DNA]</scope>
    <source>
        <strain evidence="1 2">HCA1</strain>
    </source>
</reference>
<evidence type="ECO:0000313" key="2">
    <source>
        <dbReference type="Proteomes" id="UP000509771"/>
    </source>
</evidence>
<dbReference type="AlphaFoldDB" id="A0A7D5R5Q3"/>
<dbReference type="EMBL" id="CP026993">
    <property type="protein sequence ID" value="QLH02102.1"/>
    <property type="molecule type" value="Genomic_DNA"/>
</dbReference>
<dbReference type="Proteomes" id="UP000509771">
    <property type="component" value="Chromosome"/>
</dbReference>
<dbReference type="RefSeq" id="WP_179360865.1">
    <property type="nucleotide sequence ID" value="NZ_CP026993.1"/>
</dbReference>
<sequence length="99" mass="11173">MLELDKKVFGKITTKEIIGADPPAIPDSKNNFENELVTLLEELKSTPKMNLEKLLDDQKAAEAHVNSRPGAMALAQDKIQLFNEYNEKYILSIKEKLNS</sequence>
<protein>
    <submittedName>
        <fullName evidence="1">Uncharacterized protein</fullName>
    </submittedName>
</protein>
<dbReference type="GeneID" id="56058362"/>
<gene>
    <name evidence="1" type="ORF">C5F47_00100</name>
</gene>
<evidence type="ECO:0000313" key="1">
    <source>
        <dbReference type="EMBL" id="QLH02102.1"/>
    </source>
</evidence>